<accession>D2QWK6</accession>
<dbReference type="InterPro" id="IPR001694">
    <property type="entry name" value="NADH_UbQ_OxRdtase_su1/FPO"/>
</dbReference>
<dbReference type="EC" id="7.1.1.-" evidence="5"/>
<keyword evidence="8" id="KW-0560">Oxidoreductase</keyword>
<comment type="caution">
    <text evidence="5">Lacks conserved residue(s) required for the propagation of feature annotation.</text>
</comment>
<evidence type="ECO:0000256" key="6">
    <source>
        <dbReference type="RuleBase" id="RU000471"/>
    </source>
</evidence>
<dbReference type="NCBIfam" id="NF004741">
    <property type="entry name" value="PRK06076.1-2"/>
    <property type="match status" value="1"/>
</dbReference>
<dbReference type="EMBL" id="CP001848">
    <property type="protein sequence ID" value="ADB17809.1"/>
    <property type="molecule type" value="Genomic_DNA"/>
</dbReference>
<dbReference type="PANTHER" id="PTHR11432:SF3">
    <property type="entry name" value="NADH-UBIQUINONE OXIDOREDUCTASE CHAIN 1"/>
    <property type="match status" value="1"/>
</dbReference>
<evidence type="ECO:0000256" key="7">
    <source>
        <dbReference type="SAM" id="MobiDB-lite"/>
    </source>
</evidence>
<dbReference type="HOGENOM" id="CLU_015134_0_1_0"/>
<evidence type="ECO:0000256" key="3">
    <source>
        <dbReference type="ARBA" id="ARBA00022989"/>
    </source>
</evidence>
<dbReference type="KEGG" id="psl:Psta_3145"/>
<sequence precursor="true">MAEFINVEFLSRVFAPLGWSFAPGSIWGYVLAAAIHIGLLIQVVAVGALVFIWMERKIAGRIQDRLGPTRVGGKFGWLQTLADGLKLIAKEDVTPKDADRLLFKLAPYVSFAASFTAYMALPFSSGWVAQDVNIGVFFIVAVLGLEVFGVILAGYASGSKWSLFGGMREAAQVVSYEVPIGMCIVIPVVILGTMNLVTIGDMQAGWFTNWLIFNDPFTFAVFFVYFTCATASVNRAPFDLAEAESELVAGFHTEYSGLRWSFFFMAEYGSMFLVSGLAAILFFGGWNGPIPLFGPEMLGWAYTPESTSWSILGYIATLAGCVNFIGKTVLFVTVMMWVRWTLPRLRIDQVMTVCLKYCVPLAAFCFIGAVAWRLLELPTPSDIAFLKHHPQGRAAIREGWIMEQARIDATKAAAAKPEEPAEKPAEAPAAEAEKAAAATEPAAREAAVLVKEVAR</sequence>
<keyword evidence="3 5" id="KW-1133">Transmembrane helix</keyword>
<evidence type="ECO:0000313" key="8">
    <source>
        <dbReference type="EMBL" id="ADB17809.1"/>
    </source>
</evidence>
<dbReference type="PROSITE" id="PS00668">
    <property type="entry name" value="COMPLEX1_ND1_2"/>
    <property type="match status" value="1"/>
</dbReference>
<dbReference type="AlphaFoldDB" id="D2QWK6"/>
<feature type="compositionally biased region" description="Basic and acidic residues" evidence="7">
    <location>
        <begin position="416"/>
        <end position="425"/>
    </location>
</feature>
<protein>
    <recommendedName>
        <fullName evidence="5">NADH-quinone oxidoreductase subunit H</fullName>
        <ecNumber evidence="5">7.1.1.-</ecNumber>
    </recommendedName>
    <alternativeName>
        <fullName evidence="5">NADH dehydrogenase I subunit H</fullName>
    </alternativeName>
    <alternativeName>
        <fullName evidence="5">NDH-1 subunit H</fullName>
    </alternativeName>
</protein>
<comment type="similarity">
    <text evidence="5 6">Belongs to the complex I subunit 1 family.</text>
</comment>
<evidence type="ECO:0000256" key="5">
    <source>
        <dbReference type="HAMAP-Rule" id="MF_01350"/>
    </source>
</evidence>
<feature type="transmembrane region" description="Helical" evidence="5">
    <location>
        <begin position="350"/>
        <end position="375"/>
    </location>
</feature>
<evidence type="ECO:0000256" key="1">
    <source>
        <dbReference type="ARBA" id="ARBA00004141"/>
    </source>
</evidence>
<keyword evidence="5" id="KW-0874">Quinone</keyword>
<dbReference type="GO" id="GO:0003954">
    <property type="term" value="F:NADH dehydrogenase activity"/>
    <property type="evidence" value="ECO:0007669"/>
    <property type="project" value="TreeGrafter"/>
</dbReference>
<dbReference type="STRING" id="530564.Psta_3145"/>
<gene>
    <name evidence="5" type="primary">nuoH</name>
    <name evidence="8" type="ordered locus">Psta_3145</name>
</gene>
<dbReference type="GO" id="GO:0005886">
    <property type="term" value="C:plasma membrane"/>
    <property type="evidence" value="ECO:0007669"/>
    <property type="project" value="UniProtKB-SubCell"/>
</dbReference>
<dbReference type="GO" id="GO:0009060">
    <property type="term" value="P:aerobic respiration"/>
    <property type="evidence" value="ECO:0007669"/>
    <property type="project" value="TreeGrafter"/>
</dbReference>
<comment type="function">
    <text evidence="5">NDH-1 shuttles electrons from NADH, via FMN and iron-sulfur (Fe-S) centers, to quinones in the respiratory chain. The immediate electron acceptor for the enzyme in this species is believed to be ubiquinone. Couples the redox reaction to proton translocation (for every two electrons transferred, four hydrogen ions are translocated across the cytoplasmic membrane), and thus conserves the redox energy in a proton gradient. This subunit may bind ubiquinone.</text>
</comment>
<evidence type="ECO:0000256" key="4">
    <source>
        <dbReference type="ARBA" id="ARBA00023136"/>
    </source>
</evidence>
<keyword evidence="4 5" id="KW-0472">Membrane</keyword>
<feature type="transmembrane region" description="Helical" evidence="5">
    <location>
        <begin position="309"/>
        <end position="338"/>
    </location>
</feature>
<keyword evidence="5" id="KW-1278">Translocase</keyword>
<keyword evidence="5" id="KW-0997">Cell inner membrane</keyword>
<keyword evidence="5" id="KW-1003">Cell membrane</keyword>
<comment type="subunit">
    <text evidence="5">NDH-1 is composed of 14 different subunits. Subunits NuoA, H, J, K, L, M, N constitute the membrane sector of the complex.</text>
</comment>
<proteinExistence type="inferred from homology"/>
<dbReference type="Pfam" id="PF00146">
    <property type="entry name" value="NADHdh"/>
    <property type="match status" value="1"/>
</dbReference>
<keyword evidence="2 5" id="KW-0812">Transmembrane</keyword>
<feature type="transmembrane region" description="Helical" evidence="5">
    <location>
        <begin position="105"/>
        <end position="128"/>
    </location>
</feature>
<dbReference type="GO" id="GO:0048038">
    <property type="term" value="F:quinone binding"/>
    <property type="evidence" value="ECO:0007669"/>
    <property type="project" value="UniProtKB-KW"/>
</dbReference>
<reference evidence="8 9" key="1">
    <citation type="journal article" date="2009" name="Stand. Genomic Sci.">
        <title>Complete genome sequence of Pirellula staleyi type strain (ATCC 27377).</title>
        <authorList>
            <person name="Clum A."/>
            <person name="Tindall B.J."/>
            <person name="Sikorski J."/>
            <person name="Ivanova N."/>
            <person name="Mavrommatis K."/>
            <person name="Lucas S."/>
            <person name="Glavina del Rio T."/>
            <person name="Nolan M."/>
            <person name="Chen F."/>
            <person name="Tice H."/>
            <person name="Pitluck S."/>
            <person name="Cheng J.F."/>
            <person name="Chertkov O."/>
            <person name="Brettin T."/>
            <person name="Han C."/>
            <person name="Detter J.C."/>
            <person name="Kuske C."/>
            <person name="Bruce D."/>
            <person name="Goodwin L."/>
            <person name="Ovchinikova G."/>
            <person name="Pati A."/>
            <person name="Mikhailova N."/>
            <person name="Chen A."/>
            <person name="Palaniappan K."/>
            <person name="Land M."/>
            <person name="Hauser L."/>
            <person name="Chang Y.J."/>
            <person name="Jeffries C.D."/>
            <person name="Chain P."/>
            <person name="Rohde M."/>
            <person name="Goker M."/>
            <person name="Bristow J."/>
            <person name="Eisen J.A."/>
            <person name="Markowitz V."/>
            <person name="Hugenholtz P."/>
            <person name="Kyrpides N.C."/>
            <person name="Klenk H.P."/>
            <person name="Lapidus A."/>
        </authorList>
    </citation>
    <scope>NUCLEOTIDE SEQUENCE [LARGE SCALE GENOMIC DNA]</scope>
    <source>
        <strain evidence="9">ATCC 27377 / DSM 6068 / ICPB 4128</strain>
    </source>
</reference>
<feature type="compositionally biased region" description="Low complexity" evidence="7">
    <location>
        <begin position="426"/>
        <end position="439"/>
    </location>
</feature>
<feature type="transmembrane region" description="Helical" evidence="5">
    <location>
        <begin position="176"/>
        <end position="197"/>
    </location>
</feature>
<name>D2QWK6_PIRSD</name>
<dbReference type="Proteomes" id="UP000001887">
    <property type="component" value="Chromosome"/>
</dbReference>
<comment type="subcellular location">
    <subcellularLocation>
        <location evidence="5">Cell inner membrane</location>
        <topology evidence="5">Multi-pass membrane protein</topology>
    </subcellularLocation>
    <subcellularLocation>
        <location evidence="6">Cell membrane</location>
        <topology evidence="6">Multi-pass membrane protein</topology>
    </subcellularLocation>
    <subcellularLocation>
        <location evidence="1">Membrane</location>
        <topology evidence="1">Multi-pass membrane protein</topology>
    </subcellularLocation>
</comment>
<dbReference type="eggNOG" id="COG1005">
    <property type="taxonomic scope" value="Bacteria"/>
</dbReference>
<feature type="transmembrane region" description="Helical" evidence="5">
    <location>
        <begin position="134"/>
        <end position="155"/>
    </location>
</feature>
<evidence type="ECO:0000256" key="2">
    <source>
        <dbReference type="ARBA" id="ARBA00022692"/>
    </source>
</evidence>
<dbReference type="PANTHER" id="PTHR11432">
    <property type="entry name" value="NADH DEHYDROGENASE SUBUNIT 1"/>
    <property type="match status" value="1"/>
</dbReference>
<dbReference type="HAMAP" id="MF_01350">
    <property type="entry name" value="NDH1_NuoH"/>
    <property type="match status" value="1"/>
</dbReference>
<feature type="transmembrane region" description="Helical" evidence="5">
    <location>
        <begin position="268"/>
        <end position="289"/>
    </location>
</feature>
<keyword evidence="5" id="KW-0830">Ubiquinone</keyword>
<keyword evidence="5 6" id="KW-0520">NAD</keyword>
<dbReference type="GO" id="GO:0016655">
    <property type="term" value="F:oxidoreductase activity, acting on NAD(P)H, quinone or similar compound as acceptor"/>
    <property type="evidence" value="ECO:0007669"/>
    <property type="project" value="UniProtKB-UniRule"/>
</dbReference>
<feature type="transmembrane region" description="Helical" evidence="5">
    <location>
        <begin position="26"/>
        <end position="53"/>
    </location>
</feature>
<keyword evidence="9" id="KW-1185">Reference proteome</keyword>
<dbReference type="InterPro" id="IPR018086">
    <property type="entry name" value="NADH_UbQ_OxRdtase_su1_CS"/>
</dbReference>
<organism evidence="8 9">
    <name type="scientific">Pirellula staleyi (strain ATCC 27377 / DSM 6068 / ICPB 4128)</name>
    <name type="common">Pirella staleyi</name>
    <dbReference type="NCBI Taxonomy" id="530564"/>
    <lineage>
        <taxon>Bacteria</taxon>
        <taxon>Pseudomonadati</taxon>
        <taxon>Planctomycetota</taxon>
        <taxon>Planctomycetia</taxon>
        <taxon>Pirellulales</taxon>
        <taxon>Pirellulaceae</taxon>
        <taxon>Pirellula</taxon>
    </lineage>
</organism>
<comment type="catalytic activity">
    <reaction evidence="5">
        <text>a quinone + NADH + 5 H(+)(in) = a quinol + NAD(+) + 4 H(+)(out)</text>
        <dbReference type="Rhea" id="RHEA:57888"/>
        <dbReference type="ChEBI" id="CHEBI:15378"/>
        <dbReference type="ChEBI" id="CHEBI:24646"/>
        <dbReference type="ChEBI" id="CHEBI:57540"/>
        <dbReference type="ChEBI" id="CHEBI:57945"/>
        <dbReference type="ChEBI" id="CHEBI:132124"/>
    </reaction>
</comment>
<feature type="region of interest" description="Disordered" evidence="7">
    <location>
        <begin position="411"/>
        <end position="439"/>
    </location>
</feature>
<evidence type="ECO:0000313" key="9">
    <source>
        <dbReference type="Proteomes" id="UP000001887"/>
    </source>
</evidence>